<dbReference type="InterPro" id="IPR036271">
    <property type="entry name" value="Tet_transcr_reg_TetR-rel_C_sf"/>
</dbReference>
<dbReference type="PROSITE" id="PS50977">
    <property type="entry name" value="HTH_TETR_2"/>
    <property type="match status" value="1"/>
</dbReference>
<feature type="DNA-binding region" description="H-T-H motif" evidence="2">
    <location>
        <begin position="38"/>
        <end position="57"/>
    </location>
</feature>
<dbReference type="GO" id="GO:0003677">
    <property type="term" value="F:DNA binding"/>
    <property type="evidence" value="ECO:0007669"/>
    <property type="project" value="UniProtKB-UniRule"/>
</dbReference>
<dbReference type="PRINTS" id="PR00455">
    <property type="entry name" value="HTHTETR"/>
</dbReference>
<evidence type="ECO:0000256" key="2">
    <source>
        <dbReference type="PROSITE-ProRule" id="PRU00335"/>
    </source>
</evidence>
<dbReference type="GO" id="GO:0006355">
    <property type="term" value="P:regulation of DNA-templated transcription"/>
    <property type="evidence" value="ECO:0007669"/>
    <property type="project" value="UniProtKB-ARBA"/>
</dbReference>
<evidence type="ECO:0000256" key="1">
    <source>
        <dbReference type="ARBA" id="ARBA00023125"/>
    </source>
</evidence>
<dbReference type="PANTHER" id="PTHR30328:SF54">
    <property type="entry name" value="HTH-TYPE TRANSCRIPTIONAL REPRESSOR SCO4008"/>
    <property type="match status" value="1"/>
</dbReference>
<proteinExistence type="predicted"/>
<evidence type="ECO:0000313" key="5">
    <source>
        <dbReference type="Proteomes" id="UP000295680"/>
    </source>
</evidence>
<sequence>MIVQYSGGVSKRDPEATRRKLLTAGLGEFAEHGIAGARVERIAKSAGFSAGLVYTYFTGKEDLFESVFDTFVKRAEFPITADDLPGYAGRLFDAGQADPEVVRLVEWHRLERPGQVRPAVLEATIAKVAAIRAAQATGRVSARLAAEQLLHLIVQLATDATPGPVHRMMNTAARRAAVVEAVRRVVEP</sequence>
<dbReference type="InterPro" id="IPR050109">
    <property type="entry name" value="HTH-type_TetR-like_transc_reg"/>
</dbReference>
<evidence type="ECO:0000259" key="3">
    <source>
        <dbReference type="PROSITE" id="PS50977"/>
    </source>
</evidence>
<comment type="caution">
    <text evidence="4">The sequence shown here is derived from an EMBL/GenBank/DDBJ whole genome shotgun (WGS) entry which is preliminary data.</text>
</comment>
<accession>A0A4R2IYP4</accession>
<evidence type="ECO:0000313" key="4">
    <source>
        <dbReference type="EMBL" id="TCO50654.1"/>
    </source>
</evidence>
<dbReference type="SUPFAM" id="SSF46689">
    <property type="entry name" value="Homeodomain-like"/>
    <property type="match status" value="1"/>
</dbReference>
<dbReference type="Pfam" id="PF00440">
    <property type="entry name" value="TetR_N"/>
    <property type="match status" value="1"/>
</dbReference>
<dbReference type="SUPFAM" id="SSF48498">
    <property type="entry name" value="Tetracyclin repressor-like, C-terminal domain"/>
    <property type="match status" value="1"/>
</dbReference>
<dbReference type="PANTHER" id="PTHR30328">
    <property type="entry name" value="TRANSCRIPTIONAL REPRESSOR"/>
    <property type="match status" value="1"/>
</dbReference>
<dbReference type="InterPro" id="IPR041467">
    <property type="entry name" value="Sco4008_C"/>
</dbReference>
<dbReference type="Pfam" id="PF17926">
    <property type="entry name" value="TetR_C_21"/>
    <property type="match status" value="1"/>
</dbReference>
<protein>
    <submittedName>
        <fullName evidence="4">TetR family transcriptional regulator</fullName>
    </submittedName>
</protein>
<dbReference type="InterPro" id="IPR009057">
    <property type="entry name" value="Homeodomain-like_sf"/>
</dbReference>
<feature type="domain" description="HTH tetR-type" evidence="3">
    <location>
        <begin position="15"/>
        <end position="75"/>
    </location>
</feature>
<dbReference type="OrthoDB" id="4726108at2"/>
<gene>
    <name evidence="4" type="ORF">EV192_11331</name>
</gene>
<keyword evidence="1 2" id="KW-0238">DNA-binding</keyword>
<dbReference type="Proteomes" id="UP000295680">
    <property type="component" value="Unassembled WGS sequence"/>
</dbReference>
<organism evidence="4 5">
    <name type="scientific">Actinocrispum wychmicini</name>
    <dbReference type="NCBI Taxonomy" id="1213861"/>
    <lineage>
        <taxon>Bacteria</taxon>
        <taxon>Bacillati</taxon>
        <taxon>Actinomycetota</taxon>
        <taxon>Actinomycetes</taxon>
        <taxon>Pseudonocardiales</taxon>
        <taxon>Pseudonocardiaceae</taxon>
        <taxon>Actinocrispum</taxon>
    </lineage>
</organism>
<name>A0A4R2IYP4_9PSEU</name>
<dbReference type="EMBL" id="SLWS01000013">
    <property type="protein sequence ID" value="TCO50654.1"/>
    <property type="molecule type" value="Genomic_DNA"/>
</dbReference>
<dbReference type="InterPro" id="IPR001647">
    <property type="entry name" value="HTH_TetR"/>
</dbReference>
<dbReference type="Gene3D" id="1.10.357.10">
    <property type="entry name" value="Tetracycline Repressor, domain 2"/>
    <property type="match status" value="1"/>
</dbReference>
<reference evidence="4 5" key="1">
    <citation type="submission" date="2019-03" db="EMBL/GenBank/DDBJ databases">
        <title>Genomic Encyclopedia of Type Strains, Phase IV (KMG-IV): sequencing the most valuable type-strain genomes for metagenomic binning, comparative biology and taxonomic classification.</title>
        <authorList>
            <person name="Goeker M."/>
        </authorList>
    </citation>
    <scope>NUCLEOTIDE SEQUENCE [LARGE SCALE GENOMIC DNA]</scope>
    <source>
        <strain evidence="4 5">DSM 45934</strain>
    </source>
</reference>
<keyword evidence="5" id="KW-1185">Reference proteome</keyword>
<dbReference type="AlphaFoldDB" id="A0A4R2IYP4"/>